<feature type="transmembrane region" description="Helical" evidence="2">
    <location>
        <begin position="376"/>
        <end position="398"/>
    </location>
</feature>
<dbReference type="KEGG" id="pmet:G4Y79_19495"/>
<evidence type="ECO:0000313" key="3">
    <source>
        <dbReference type="EMBL" id="QPC81851.1"/>
    </source>
</evidence>
<gene>
    <name evidence="3" type="ORF">G4Y79_19495</name>
</gene>
<feature type="transmembrane region" description="Helical" evidence="2">
    <location>
        <begin position="57"/>
        <end position="76"/>
    </location>
</feature>
<keyword evidence="2" id="KW-0812">Transmembrane</keyword>
<keyword evidence="2" id="KW-0472">Membrane</keyword>
<accession>A0A7S8E7M7</accession>
<dbReference type="RefSeq" id="WP_195169922.1">
    <property type="nucleotide sequence ID" value="NZ_CP062983.1"/>
</dbReference>
<feature type="transmembrane region" description="Helical" evidence="2">
    <location>
        <begin position="32"/>
        <end position="51"/>
    </location>
</feature>
<protein>
    <submittedName>
        <fullName evidence="3">Uncharacterized protein</fullName>
    </submittedName>
</protein>
<name>A0A7S8E7M7_9CHLR</name>
<proteinExistence type="predicted"/>
<evidence type="ECO:0000313" key="4">
    <source>
        <dbReference type="Proteomes" id="UP000594468"/>
    </source>
</evidence>
<evidence type="ECO:0000256" key="2">
    <source>
        <dbReference type="SAM" id="Phobius"/>
    </source>
</evidence>
<dbReference type="AlphaFoldDB" id="A0A7S8E7M7"/>
<sequence>MASDRPPFDPTKMTQQFFSVVQISQKNLFDRLLVPLLLAFGILFTGSRVFVGDWPSVVFSLVPIVLLVLLAAIPRLKIVLGRPFDRNHAMYLTFFWVYLQLWLWTFRLLAVLEPSGKDSRLYYVFLILFIAVTFRVMLTVFALTPRGYAVFFSKIPTWEQVMVALNEFIAAGLLAYVGGNELARILQPNVLSLRTDPVYTGGLLFMFGLYYLLIQMMWIQSWNEWLSRNKIWVRLVRLLAPLALVVVTLVIVRHFSRLSDTRTADLIGTANLDQTVLALSPIIWLMVFLVAALVYSGGKGLRQRFLPDALLDRLPDRLSDFLSTISDMDMLLVAMLLMTTIPVQIILFNDGSIGVIQVLQQEIARQNALIDSSEQALALLFALPFYILAVGLLALYAWAMAKPSMSARERDDLVDKLPVGLLILFIIALYLCAIPFSQVLTEGRLPQLPQELGRLLAFDILIPLILLYAHFYPFVRIPYGYGQARWREQYSKQLEENLRDTERQLEVLEAKIQSSEYIWQNRRNWRANEEERFNMLFDLIDHNGERDRLNMARLRMVDERQRLAEISEAPVSLTIARLPSRIVSYGIPLLLAFKIYEWAVVNDGLREVANNPNIGVIEFFQTILEQTQF</sequence>
<keyword evidence="1" id="KW-0175">Coiled coil</keyword>
<feature type="transmembrane region" description="Helical" evidence="2">
    <location>
        <begin position="330"/>
        <end position="348"/>
    </location>
</feature>
<feature type="transmembrane region" description="Helical" evidence="2">
    <location>
        <begin position="235"/>
        <end position="256"/>
    </location>
</feature>
<feature type="transmembrane region" description="Helical" evidence="2">
    <location>
        <begin position="88"/>
        <end position="109"/>
    </location>
</feature>
<keyword evidence="2" id="KW-1133">Transmembrane helix</keyword>
<keyword evidence="4" id="KW-1185">Reference proteome</keyword>
<feature type="transmembrane region" description="Helical" evidence="2">
    <location>
        <begin position="276"/>
        <end position="295"/>
    </location>
</feature>
<feature type="transmembrane region" description="Helical" evidence="2">
    <location>
        <begin position="121"/>
        <end position="143"/>
    </location>
</feature>
<feature type="transmembrane region" description="Helical" evidence="2">
    <location>
        <begin position="155"/>
        <end position="177"/>
    </location>
</feature>
<feature type="coiled-coil region" evidence="1">
    <location>
        <begin position="491"/>
        <end position="518"/>
    </location>
</feature>
<dbReference type="EMBL" id="CP062983">
    <property type="protein sequence ID" value="QPC81851.1"/>
    <property type="molecule type" value="Genomic_DNA"/>
</dbReference>
<organism evidence="3 4">
    <name type="scientific">Phototrophicus methaneseepsis</name>
    <dbReference type="NCBI Taxonomy" id="2710758"/>
    <lineage>
        <taxon>Bacteria</taxon>
        <taxon>Bacillati</taxon>
        <taxon>Chloroflexota</taxon>
        <taxon>Candidatus Thermofontia</taxon>
        <taxon>Phototrophicales</taxon>
        <taxon>Phototrophicaceae</taxon>
        <taxon>Phototrophicus</taxon>
    </lineage>
</organism>
<evidence type="ECO:0000256" key="1">
    <source>
        <dbReference type="SAM" id="Coils"/>
    </source>
</evidence>
<feature type="transmembrane region" description="Helical" evidence="2">
    <location>
        <begin position="452"/>
        <end position="475"/>
    </location>
</feature>
<dbReference type="Proteomes" id="UP000594468">
    <property type="component" value="Chromosome"/>
</dbReference>
<feature type="transmembrane region" description="Helical" evidence="2">
    <location>
        <begin position="419"/>
        <end position="440"/>
    </location>
</feature>
<reference evidence="3 4" key="1">
    <citation type="submission" date="2020-02" db="EMBL/GenBank/DDBJ databases">
        <authorList>
            <person name="Zheng R.K."/>
            <person name="Sun C.M."/>
        </authorList>
    </citation>
    <scope>NUCLEOTIDE SEQUENCE [LARGE SCALE GENOMIC DNA]</scope>
    <source>
        <strain evidence="4">rifampicinis</strain>
    </source>
</reference>
<feature type="transmembrane region" description="Helical" evidence="2">
    <location>
        <begin position="197"/>
        <end position="214"/>
    </location>
</feature>